<sequence>MDSKFTFLPLAAMLMFSVTPIDVDAAQRRGEQNDARAQMMAGKVKKLREIEAIVIPRMKGTQYIGPEYDRRAQAYRLKFIRNGRVIFVDVDGRTGAILRKRR</sequence>
<dbReference type="AlphaFoldDB" id="A0A3B0RGI9"/>
<organism evidence="1">
    <name type="scientific">hydrothermal vent metagenome</name>
    <dbReference type="NCBI Taxonomy" id="652676"/>
    <lineage>
        <taxon>unclassified sequences</taxon>
        <taxon>metagenomes</taxon>
        <taxon>ecological metagenomes</taxon>
    </lineage>
</organism>
<gene>
    <name evidence="1" type="ORF">MNBD_ALPHA04-631</name>
</gene>
<accession>A0A3B0RGI9</accession>
<protein>
    <recommendedName>
        <fullName evidence="2">PepSY domain-containing protein</fullName>
    </recommendedName>
</protein>
<evidence type="ECO:0000313" key="1">
    <source>
        <dbReference type="EMBL" id="VAV90992.1"/>
    </source>
</evidence>
<dbReference type="EMBL" id="UOEF01000115">
    <property type="protein sequence ID" value="VAV90992.1"/>
    <property type="molecule type" value="Genomic_DNA"/>
</dbReference>
<reference evidence="1" key="1">
    <citation type="submission" date="2018-06" db="EMBL/GenBank/DDBJ databases">
        <authorList>
            <person name="Zhirakovskaya E."/>
        </authorList>
    </citation>
    <scope>NUCLEOTIDE SEQUENCE</scope>
</reference>
<evidence type="ECO:0008006" key="2">
    <source>
        <dbReference type="Google" id="ProtNLM"/>
    </source>
</evidence>
<proteinExistence type="predicted"/>
<name>A0A3B0RGI9_9ZZZZ</name>